<dbReference type="InterPro" id="IPR000866">
    <property type="entry name" value="AhpC/TSA"/>
</dbReference>
<evidence type="ECO:0000313" key="2">
    <source>
        <dbReference type="EMBL" id="SFT65978.1"/>
    </source>
</evidence>
<keyword evidence="3" id="KW-1185">Reference proteome</keyword>
<dbReference type="Proteomes" id="UP000236454">
    <property type="component" value="Unassembled WGS sequence"/>
</dbReference>
<dbReference type="AlphaFoldDB" id="A0A1I6ZTF8"/>
<reference evidence="2 3" key="1">
    <citation type="submission" date="2016-10" db="EMBL/GenBank/DDBJ databases">
        <authorList>
            <person name="de Groot N.N."/>
        </authorList>
    </citation>
    <scope>NUCLEOTIDE SEQUENCE [LARGE SCALE GENOMIC DNA]</scope>
    <source>
        <strain evidence="2 3">CGMCC 1.7005</strain>
    </source>
</reference>
<dbReference type="Pfam" id="PF00578">
    <property type="entry name" value="AhpC-TSA"/>
    <property type="match status" value="1"/>
</dbReference>
<feature type="domain" description="Thioredoxin" evidence="1">
    <location>
        <begin position="49"/>
        <end position="194"/>
    </location>
</feature>
<dbReference type="GO" id="GO:0016209">
    <property type="term" value="F:antioxidant activity"/>
    <property type="evidence" value="ECO:0007669"/>
    <property type="project" value="InterPro"/>
</dbReference>
<name>A0A1I6ZTF8_9FLAO</name>
<dbReference type="GO" id="GO:0016491">
    <property type="term" value="F:oxidoreductase activity"/>
    <property type="evidence" value="ECO:0007669"/>
    <property type="project" value="InterPro"/>
</dbReference>
<dbReference type="SUPFAM" id="SSF52833">
    <property type="entry name" value="Thioredoxin-like"/>
    <property type="match status" value="1"/>
</dbReference>
<evidence type="ECO:0000259" key="1">
    <source>
        <dbReference type="PROSITE" id="PS51352"/>
    </source>
</evidence>
<dbReference type="Gene3D" id="3.40.30.10">
    <property type="entry name" value="Glutaredoxin"/>
    <property type="match status" value="1"/>
</dbReference>
<dbReference type="PROSITE" id="PS51352">
    <property type="entry name" value="THIOREDOXIN_2"/>
    <property type="match status" value="1"/>
</dbReference>
<accession>A0A1I6ZTF8</accession>
<dbReference type="InterPro" id="IPR036249">
    <property type="entry name" value="Thioredoxin-like_sf"/>
</dbReference>
<dbReference type="STRING" id="477690.SAMN05216474_1609"/>
<dbReference type="InterPro" id="IPR050553">
    <property type="entry name" value="Thioredoxin_ResA/DsbE_sf"/>
</dbReference>
<dbReference type="PANTHER" id="PTHR42852">
    <property type="entry name" value="THIOL:DISULFIDE INTERCHANGE PROTEIN DSBE"/>
    <property type="match status" value="1"/>
</dbReference>
<gene>
    <name evidence="2" type="ORF">SAMN05216474_1609</name>
</gene>
<dbReference type="EMBL" id="FPAS01000002">
    <property type="protein sequence ID" value="SFT65978.1"/>
    <property type="molecule type" value="Genomic_DNA"/>
</dbReference>
<dbReference type="CDD" id="cd02966">
    <property type="entry name" value="TlpA_like_family"/>
    <property type="match status" value="1"/>
</dbReference>
<sequence>MHLNSFTSLSDFTPASQAYKTYIFRIFAAMKKLLGILGFCFALSANAQLEIGAVAPEVHVDHVFNKADKVNPTLESLKGKYVVLDFWATWCSPCVASFPKMDKLYTEFKDQNVQFLAISTEKLVKVENFVKHTNYNFWIGVNESREDFKNYKITAIPQVYVINPEGKVVHQTHHLTKEDLVEILAKGKLEQAQKENTSEKEALPYRGYLAGEDPLYRTAYFLAHGDNKDMPTALQQQVLRPSLAPGYYGNKMLFKGDTAKVTFHGATLKTIISEIYNLPSEVYVNDLSGDTTAYDLVFNATSTNQKEATAAIISQLEKNLGVQVKWEKYTAVQNELSIDSLPHTAIHNDSVMEGTYYLYTPFSVFLKHLENKSGEVYTMKDEYLNYTLLNKGIDRGKLYDMTAKEIEDYLIAAGFKVTRGETKIKRVAIQ</sequence>
<evidence type="ECO:0000313" key="3">
    <source>
        <dbReference type="Proteomes" id="UP000236454"/>
    </source>
</evidence>
<dbReference type="PANTHER" id="PTHR42852:SF13">
    <property type="entry name" value="PROTEIN DIPZ"/>
    <property type="match status" value="1"/>
</dbReference>
<organism evidence="2 3">
    <name type="scientific">Lishizhenia tianjinensis</name>
    <dbReference type="NCBI Taxonomy" id="477690"/>
    <lineage>
        <taxon>Bacteria</taxon>
        <taxon>Pseudomonadati</taxon>
        <taxon>Bacteroidota</taxon>
        <taxon>Flavobacteriia</taxon>
        <taxon>Flavobacteriales</taxon>
        <taxon>Crocinitomicaceae</taxon>
        <taxon>Lishizhenia</taxon>
    </lineage>
</organism>
<protein>
    <submittedName>
        <fullName evidence="2">Alkyl hydroperoxide reductase subunit AhpC (Peroxiredoxin)</fullName>
    </submittedName>
</protein>
<proteinExistence type="predicted"/>
<dbReference type="InterPro" id="IPR013766">
    <property type="entry name" value="Thioredoxin_domain"/>
</dbReference>